<evidence type="ECO:0000313" key="5">
    <source>
        <dbReference type="EMBL" id="KAL2083791.1"/>
    </source>
</evidence>
<organism evidence="5 6">
    <name type="scientific">Coilia grayii</name>
    <name type="common">Gray's grenadier anchovy</name>
    <dbReference type="NCBI Taxonomy" id="363190"/>
    <lineage>
        <taxon>Eukaryota</taxon>
        <taxon>Metazoa</taxon>
        <taxon>Chordata</taxon>
        <taxon>Craniata</taxon>
        <taxon>Vertebrata</taxon>
        <taxon>Euteleostomi</taxon>
        <taxon>Actinopterygii</taxon>
        <taxon>Neopterygii</taxon>
        <taxon>Teleostei</taxon>
        <taxon>Clupei</taxon>
        <taxon>Clupeiformes</taxon>
        <taxon>Clupeoidei</taxon>
        <taxon>Engraulidae</taxon>
        <taxon>Coilinae</taxon>
        <taxon>Coilia</taxon>
    </lineage>
</organism>
<dbReference type="InterPro" id="IPR052160">
    <property type="entry name" value="Gypsy_RT_Integrase-like"/>
</dbReference>
<dbReference type="GO" id="GO:0006508">
    <property type="term" value="P:proteolysis"/>
    <property type="evidence" value="ECO:0007669"/>
    <property type="project" value="UniProtKB-KW"/>
</dbReference>
<feature type="domain" description="Ubiquitin-like protease family profile" evidence="4">
    <location>
        <begin position="67"/>
        <end position="297"/>
    </location>
</feature>
<evidence type="ECO:0000256" key="2">
    <source>
        <dbReference type="ARBA" id="ARBA00022670"/>
    </source>
</evidence>
<dbReference type="Proteomes" id="UP001591681">
    <property type="component" value="Unassembled WGS sequence"/>
</dbReference>
<dbReference type="InterPro" id="IPR003653">
    <property type="entry name" value="Peptidase_C48_C"/>
</dbReference>
<keyword evidence="2" id="KW-0645">Protease</keyword>
<accession>A0ABD1JAP3</accession>
<dbReference type="AlphaFoldDB" id="A0ABD1JAP3"/>
<dbReference type="Pfam" id="PF17921">
    <property type="entry name" value="Integrase_H2C2"/>
    <property type="match status" value="1"/>
</dbReference>
<keyword evidence="6" id="KW-1185">Reference proteome</keyword>
<dbReference type="Gene3D" id="3.40.395.10">
    <property type="entry name" value="Adenoviral Proteinase, Chain A"/>
    <property type="match status" value="1"/>
</dbReference>
<dbReference type="Pfam" id="PF02902">
    <property type="entry name" value="Peptidase_C48"/>
    <property type="match status" value="1"/>
</dbReference>
<dbReference type="PANTHER" id="PTHR47266">
    <property type="entry name" value="ENDONUCLEASE-RELATED"/>
    <property type="match status" value="1"/>
</dbReference>
<dbReference type="Gene3D" id="1.10.340.70">
    <property type="match status" value="1"/>
</dbReference>
<dbReference type="EMBL" id="JBHFQA010000018">
    <property type="protein sequence ID" value="KAL2083791.1"/>
    <property type="molecule type" value="Genomic_DNA"/>
</dbReference>
<comment type="similarity">
    <text evidence="1">Belongs to the peptidase C48 family.</text>
</comment>
<dbReference type="SUPFAM" id="SSF54001">
    <property type="entry name" value="Cysteine proteinases"/>
    <property type="match status" value="1"/>
</dbReference>
<comment type="caution">
    <text evidence="5">The sequence shown here is derived from an EMBL/GenBank/DDBJ whole genome shotgun (WGS) entry which is preliminary data.</text>
</comment>
<dbReference type="GO" id="GO:0008233">
    <property type="term" value="F:peptidase activity"/>
    <property type="evidence" value="ECO:0007669"/>
    <property type="project" value="UniProtKB-KW"/>
</dbReference>
<proteinExistence type="inferred from homology"/>
<name>A0ABD1JAP3_9TELE</name>
<dbReference type="InterPro" id="IPR041588">
    <property type="entry name" value="Integrase_H2C2"/>
</dbReference>
<evidence type="ECO:0000256" key="3">
    <source>
        <dbReference type="ARBA" id="ARBA00022801"/>
    </source>
</evidence>
<reference evidence="5 6" key="1">
    <citation type="submission" date="2024-09" db="EMBL/GenBank/DDBJ databases">
        <title>A chromosome-level genome assembly of Gray's grenadier anchovy, Coilia grayii.</title>
        <authorList>
            <person name="Fu Z."/>
        </authorList>
    </citation>
    <scope>NUCLEOTIDE SEQUENCE [LARGE SCALE GENOMIC DNA]</scope>
    <source>
        <strain evidence="5">G4</strain>
        <tissue evidence="5">Muscle</tissue>
    </source>
</reference>
<gene>
    <name evidence="5" type="ORF">ACEWY4_021564</name>
</gene>
<evidence type="ECO:0000313" key="6">
    <source>
        <dbReference type="Proteomes" id="UP001591681"/>
    </source>
</evidence>
<evidence type="ECO:0000256" key="1">
    <source>
        <dbReference type="ARBA" id="ARBA00005234"/>
    </source>
</evidence>
<dbReference type="PROSITE" id="PS50600">
    <property type="entry name" value="ULP_PROTEASE"/>
    <property type="match status" value="1"/>
</dbReference>
<sequence length="297" mass="33883">MHKTRSALCSRFYWYGMSVDIGRWIQECDQCQKVDKPLTTVQTLQCIKVSAVWELVGIDLTGPLPKTTVTKAESSSMNSTQGFVKTLHGTQWLSDEVIDAYLQCIIEEHKKPVYHIDSVVGTSLFSGRFRSLSKMKFPVEECWLCPLNFSAHWILVIVDIPTLTLVLIDPMGNEDYYDRKVLRNWRNFLKMMGRSTESWQAAPLCNVLFKDWIKLGYELCLFQEVAIVSLEKSARGAPKSNISLCQRLNYGHQPGQNVTPLPPFSLKKCHFNSVWPCRDVSSSLHDSMCRACSEPFS</sequence>
<dbReference type="InterPro" id="IPR038765">
    <property type="entry name" value="Papain-like_cys_pep_sf"/>
</dbReference>
<keyword evidence="3" id="KW-0378">Hydrolase</keyword>
<protein>
    <recommendedName>
        <fullName evidence="4">Ubiquitin-like protease family profile domain-containing protein</fullName>
    </recommendedName>
</protein>
<evidence type="ECO:0000259" key="4">
    <source>
        <dbReference type="PROSITE" id="PS50600"/>
    </source>
</evidence>